<dbReference type="AlphaFoldDB" id="A0A0F9CC47"/>
<dbReference type="EMBL" id="LAZR01045018">
    <property type="protein sequence ID" value="KKL00848.1"/>
    <property type="molecule type" value="Genomic_DNA"/>
</dbReference>
<accession>A0A0F9CC47</accession>
<dbReference type="SUPFAM" id="SSF52540">
    <property type="entry name" value="P-loop containing nucleoside triphosphate hydrolases"/>
    <property type="match status" value="1"/>
</dbReference>
<protein>
    <submittedName>
        <fullName evidence="1">Uncharacterized protein</fullName>
    </submittedName>
</protein>
<evidence type="ECO:0000313" key="1">
    <source>
        <dbReference type="EMBL" id="KKL00848.1"/>
    </source>
</evidence>
<reference evidence="1" key="1">
    <citation type="journal article" date="2015" name="Nature">
        <title>Complex archaea that bridge the gap between prokaryotes and eukaryotes.</title>
        <authorList>
            <person name="Spang A."/>
            <person name="Saw J.H."/>
            <person name="Jorgensen S.L."/>
            <person name="Zaremba-Niedzwiedzka K."/>
            <person name="Martijn J."/>
            <person name="Lind A.E."/>
            <person name="van Eijk R."/>
            <person name="Schleper C."/>
            <person name="Guy L."/>
            <person name="Ettema T.J."/>
        </authorList>
    </citation>
    <scope>NUCLEOTIDE SEQUENCE</scope>
</reference>
<gene>
    <name evidence="1" type="ORF">LCGC14_2628390</name>
</gene>
<comment type="caution">
    <text evidence="1">The sequence shown here is derived from an EMBL/GenBank/DDBJ whole genome shotgun (WGS) entry which is preliminary data.</text>
</comment>
<proteinExistence type="predicted"/>
<organism evidence="1">
    <name type="scientific">marine sediment metagenome</name>
    <dbReference type="NCBI Taxonomy" id="412755"/>
    <lineage>
        <taxon>unclassified sequences</taxon>
        <taxon>metagenomes</taxon>
        <taxon>ecological metagenomes</taxon>
    </lineage>
</organism>
<dbReference type="InterPro" id="IPR027417">
    <property type="entry name" value="P-loop_NTPase"/>
</dbReference>
<sequence>IIILDAPVDIVLKRLASVPGKRDVFEANTKVFEERRNLYLALAKKYQWPVIDATQREAKVHQDIVKIIS</sequence>
<dbReference type="Gene3D" id="3.40.50.300">
    <property type="entry name" value="P-loop containing nucleotide triphosphate hydrolases"/>
    <property type="match status" value="1"/>
</dbReference>
<feature type="non-terminal residue" evidence="1">
    <location>
        <position position="1"/>
    </location>
</feature>
<name>A0A0F9CC47_9ZZZZ</name>